<gene>
    <name evidence="1" type="ORF">PV04_07092</name>
</gene>
<name>A0A0D2E0I5_9EURO</name>
<evidence type="ECO:0000313" key="2">
    <source>
        <dbReference type="Proteomes" id="UP000054266"/>
    </source>
</evidence>
<dbReference type="STRING" id="5601.A0A0D2E0I5"/>
<organism evidence="1 2">
    <name type="scientific">Phialophora macrospora</name>
    <dbReference type="NCBI Taxonomy" id="1851006"/>
    <lineage>
        <taxon>Eukaryota</taxon>
        <taxon>Fungi</taxon>
        <taxon>Dikarya</taxon>
        <taxon>Ascomycota</taxon>
        <taxon>Pezizomycotina</taxon>
        <taxon>Eurotiomycetes</taxon>
        <taxon>Chaetothyriomycetidae</taxon>
        <taxon>Chaetothyriales</taxon>
        <taxon>Herpotrichiellaceae</taxon>
        <taxon>Phialophora</taxon>
    </lineage>
</organism>
<accession>A0A0D2E0I5</accession>
<dbReference type="EMBL" id="KN846959">
    <property type="protein sequence ID" value="KIW67877.1"/>
    <property type="molecule type" value="Genomic_DNA"/>
</dbReference>
<protein>
    <submittedName>
        <fullName evidence="1">Uncharacterized protein</fullName>
    </submittedName>
</protein>
<proteinExistence type="predicted"/>
<reference evidence="1 2" key="1">
    <citation type="submission" date="2015-01" db="EMBL/GenBank/DDBJ databases">
        <title>The Genome Sequence of Capronia semiimmersa CBS27337.</title>
        <authorList>
            <consortium name="The Broad Institute Genomics Platform"/>
            <person name="Cuomo C."/>
            <person name="de Hoog S."/>
            <person name="Gorbushina A."/>
            <person name="Stielow B."/>
            <person name="Teixiera M."/>
            <person name="Abouelleil A."/>
            <person name="Chapman S.B."/>
            <person name="Priest M."/>
            <person name="Young S.K."/>
            <person name="Wortman J."/>
            <person name="Nusbaum C."/>
            <person name="Birren B."/>
        </authorList>
    </citation>
    <scope>NUCLEOTIDE SEQUENCE [LARGE SCALE GENOMIC DNA]</scope>
    <source>
        <strain evidence="1 2">CBS 27337</strain>
    </source>
</reference>
<dbReference type="Proteomes" id="UP000054266">
    <property type="component" value="Unassembled WGS sequence"/>
</dbReference>
<sequence length="255" mass="27839">MTVDYLDFKHELPSSTEKDADFMIKSASASTFSDTSYATTLLDASNFHPGRILYIAQRGIGTLRLPVPSSELVTQIFHEDGSVAYTSTRAKKSSGSAVLSHPKLGDLISTTYFWGPRRPPILKFLESRDGADTVTVNGKWLSRTINFTTPDGRVFEWSYACAKDTDGKKVNIIALREKETGKILAQLHRGEGTRTEGTSKCSAGNGGQLILDQEATNHVDEALIVATCLMMLKKEIDRRRGMQMAAIVAIASSGS</sequence>
<evidence type="ECO:0000313" key="1">
    <source>
        <dbReference type="EMBL" id="KIW67877.1"/>
    </source>
</evidence>
<keyword evidence="2" id="KW-1185">Reference proteome</keyword>
<dbReference type="AlphaFoldDB" id="A0A0D2E0I5"/>
<dbReference type="HOGENOM" id="CLU_045564_1_0_1"/>